<dbReference type="GeneID" id="38787101"/>
<protein>
    <recommendedName>
        <fullName evidence="3">F-box domain-containing protein</fullName>
    </recommendedName>
</protein>
<evidence type="ECO:0000313" key="2">
    <source>
        <dbReference type="Proteomes" id="UP000287166"/>
    </source>
</evidence>
<gene>
    <name evidence="1" type="ORF">SCP_1900330</name>
</gene>
<dbReference type="RefSeq" id="XP_027621097.1">
    <property type="nucleotide sequence ID" value="XM_027765296.1"/>
</dbReference>
<dbReference type="EMBL" id="BFAD01000019">
    <property type="protein sequence ID" value="GBE90184.1"/>
    <property type="molecule type" value="Genomic_DNA"/>
</dbReference>
<comment type="caution">
    <text evidence="1">The sequence shown here is derived from an EMBL/GenBank/DDBJ whole genome shotgun (WGS) entry which is preliminary data.</text>
</comment>
<dbReference type="AlphaFoldDB" id="A0A401H6Y6"/>
<name>A0A401H6Y6_9APHY</name>
<evidence type="ECO:0008006" key="3">
    <source>
        <dbReference type="Google" id="ProtNLM"/>
    </source>
</evidence>
<dbReference type="InParanoid" id="A0A401H6Y6"/>
<evidence type="ECO:0000313" key="1">
    <source>
        <dbReference type="EMBL" id="GBE90184.1"/>
    </source>
</evidence>
<accession>A0A401H6Y6</accession>
<proteinExistence type="predicted"/>
<organism evidence="1 2">
    <name type="scientific">Sparassis crispa</name>
    <dbReference type="NCBI Taxonomy" id="139825"/>
    <lineage>
        <taxon>Eukaryota</taxon>
        <taxon>Fungi</taxon>
        <taxon>Dikarya</taxon>
        <taxon>Basidiomycota</taxon>
        <taxon>Agaricomycotina</taxon>
        <taxon>Agaricomycetes</taxon>
        <taxon>Polyporales</taxon>
        <taxon>Sparassidaceae</taxon>
        <taxon>Sparassis</taxon>
    </lineage>
</organism>
<dbReference type="Proteomes" id="UP000287166">
    <property type="component" value="Unassembled WGS sequence"/>
</dbReference>
<sequence length="408" mass="46505">MPQLPVELVVDFLWTTTKHCATALWYVIHDPTQPLPPLQGNLPVLSRRVEALVRKARSPSFAASLQSVRFLSVKDSFYNPAPWVHRLPLLLGHALSALDSLEVRFVNWAAVPLHPSTLSLGFSQFRLVTRLEHWCRFRNAKQLWHLICAFPRLHTLYVTEQPSSRAQARSFRHQASGRLPLLADVSFGGDVSLASLFCTWLAQMEPRPPLRALTCWPEVQFAEELGTLLREFGQTLECLTLYLDELDVTASDLDVFNVHHCTALHTLKVWNLNSCIAVLQILRVISPASRIQTLFLHTLSPSHDTNEDDNNAYDGGEGTLEEWETAEQLLSHERFCELRRVTLVVDDELSVAEQRFVRNFIDHLRGREIYVEASIHAEGGLLRSCYYKKEMQCMTLKVRSEGLSPTIY</sequence>
<reference evidence="1 2" key="1">
    <citation type="journal article" date="2018" name="Sci. Rep.">
        <title>Genome sequence of the cauliflower mushroom Sparassis crispa (Hanabiratake) and its association with beneficial usage.</title>
        <authorList>
            <person name="Kiyama R."/>
            <person name="Furutani Y."/>
            <person name="Kawaguchi K."/>
            <person name="Nakanishi T."/>
        </authorList>
    </citation>
    <scope>NUCLEOTIDE SEQUENCE [LARGE SCALE GENOMIC DNA]</scope>
</reference>
<keyword evidence="2" id="KW-1185">Reference proteome</keyword>